<keyword evidence="8" id="KW-1185">Reference proteome</keyword>
<name>A0A8R2JTP0_ACYPI</name>
<dbReference type="PROSITE" id="PS50950">
    <property type="entry name" value="ZF_THAP"/>
    <property type="match status" value="1"/>
</dbReference>
<evidence type="ECO:0000256" key="2">
    <source>
        <dbReference type="ARBA" id="ARBA00022771"/>
    </source>
</evidence>
<evidence type="ECO:0000313" key="8">
    <source>
        <dbReference type="Proteomes" id="UP000007819"/>
    </source>
</evidence>
<dbReference type="OrthoDB" id="6630755at2759"/>
<proteinExistence type="predicted"/>
<dbReference type="AlphaFoldDB" id="A0A8R2JTP0"/>
<dbReference type="SUPFAM" id="SSF57716">
    <property type="entry name" value="Glucocorticoid receptor-like (DNA-binding domain)"/>
    <property type="match status" value="1"/>
</dbReference>
<dbReference type="Proteomes" id="UP000007819">
    <property type="component" value="Chromosome X"/>
</dbReference>
<dbReference type="InterPro" id="IPR038441">
    <property type="entry name" value="THAP_Znf_sf"/>
</dbReference>
<dbReference type="InterPro" id="IPR006612">
    <property type="entry name" value="THAP_Znf"/>
</dbReference>
<dbReference type="GO" id="GO:0003677">
    <property type="term" value="F:DNA binding"/>
    <property type="evidence" value="ECO:0007669"/>
    <property type="project" value="UniProtKB-UniRule"/>
</dbReference>
<reference evidence="8" key="1">
    <citation type="submission" date="2010-06" db="EMBL/GenBank/DDBJ databases">
        <authorList>
            <person name="Jiang H."/>
            <person name="Abraham K."/>
            <person name="Ali S."/>
            <person name="Alsbrooks S.L."/>
            <person name="Anim B.N."/>
            <person name="Anosike U.S."/>
            <person name="Attaway T."/>
            <person name="Bandaranaike D.P."/>
            <person name="Battles P.K."/>
            <person name="Bell S.N."/>
            <person name="Bell A.V."/>
            <person name="Beltran B."/>
            <person name="Bickham C."/>
            <person name="Bustamante Y."/>
            <person name="Caleb T."/>
            <person name="Canada A."/>
            <person name="Cardenas V."/>
            <person name="Carter K."/>
            <person name="Chacko J."/>
            <person name="Chandrabose M.N."/>
            <person name="Chavez D."/>
            <person name="Chavez A."/>
            <person name="Chen L."/>
            <person name="Chu H.-S."/>
            <person name="Claassen K.J."/>
            <person name="Cockrell R."/>
            <person name="Collins M."/>
            <person name="Cooper J.A."/>
            <person name="Cree A."/>
            <person name="Curry S.M."/>
            <person name="Da Y."/>
            <person name="Dao M.D."/>
            <person name="Das B."/>
            <person name="Davila M.-L."/>
            <person name="Davy-Carroll L."/>
            <person name="Denson S."/>
            <person name="Dinh H."/>
            <person name="Ebong V.E."/>
            <person name="Edwards J.R."/>
            <person name="Egan A."/>
            <person name="El-Daye J."/>
            <person name="Escobedo L."/>
            <person name="Fernandez S."/>
            <person name="Fernando P.R."/>
            <person name="Flagg N."/>
            <person name="Forbes L.D."/>
            <person name="Fowler R.G."/>
            <person name="Fu Q."/>
            <person name="Gabisi R.A."/>
            <person name="Ganer J."/>
            <person name="Garbino Pronczuk A."/>
            <person name="Garcia R.M."/>
            <person name="Garner T."/>
            <person name="Garrett T.E."/>
            <person name="Gonzalez D.A."/>
            <person name="Hamid H."/>
            <person name="Hawkins E.S."/>
            <person name="Hirani K."/>
            <person name="Hogues M.E."/>
            <person name="Hollins B."/>
            <person name="Hsiao C.-H."/>
            <person name="Jabil R."/>
            <person name="James M.L."/>
            <person name="Jhangiani S.N."/>
            <person name="Johnson B."/>
            <person name="Johnson Q."/>
            <person name="Joshi V."/>
            <person name="Kalu J.B."/>
            <person name="Kam C."/>
            <person name="Kashfia A."/>
            <person name="Keebler J."/>
            <person name="Kisamo H."/>
            <person name="Kovar C.L."/>
            <person name="Lago L.A."/>
            <person name="Lai C.-Y."/>
            <person name="Laidlaw J."/>
            <person name="Lara F."/>
            <person name="Le T.-K."/>
            <person name="Lee S.L."/>
            <person name="Legall F.H."/>
            <person name="Lemon S.J."/>
            <person name="Lewis L.R."/>
            <person name="Li B."/>
            <person name="Liu Y."/>
            <person name="Liu Y.-S."/>
            <person name="Lopez J."/>
            <person name="Lozado R.J."/>
            <person name="Lu J."/>
            <person name="Madu R.C."/>
            <person name="Maheshwari M."/>
            <person name="Maheshwari R."/>
            <person name="Malloy K."/>
            <person name="Martinez E."/>
            <person name="Mathew T."/>
            <person name="Mercado I.C."/>
            <person name="Mercado C."/>
            <person name="Meyer B."/>
            <person name="Montgomery K."/>
            <person name="Morgan M.B."/>
            <person name="Munidasa M."/>
            <person name="Nazareth L.V."/>
            <person name="Nelson J."/>
            <person name="Ng B.M."/>
            <person name="Nguyen N.B."/>
            <person name="Nguyen P.Q."/>
            <person name="Nguyen T."/>
            <person name="Obregon M."/>
            <person name="Okwuonu G.O."/>
            <person name="Onwere C.G."/>
            <person name="Orozco G."/>
            <person name="Parra A."/>
            <person name="Patel S."/>
            <person name="Patil S."/>
            <person name="Perez A."/>
            <person name="Perez Y."/>
            <person name="Pham C."/>
            <person name="Primus E.L."/>
            <person name="Pu L.-L."/>
            <person name="Puazo M."/>
            <person name="Qin X."/>
            <person name="Quiroz J.B."/>
            <person name="Reese J."/>
            <person name="Richards S."/>
            <person name="Rives C.M."/>
            <person name="Robberts R."/>
            <person name="Ruiz S.J."/>
            <person name="Ruiz M.J."/>
            <person name="Santibanez J."/>
            <person name="Schneider B.W."/>
            <person name="Sisson I."/>
            <person name="Smith M."/>
            <person name="Sodergren E."/>
            <person name="Song X.-Z."/>
            <person name="Song B.B."/>
            <person name="Summersgill H."/>
            <person name="Thelus R."/>
            <person name="Thornton R.D."/>
            <person name="Trejos Z.Y."/>
            <person name="Usmani K."/>
            <person name="Vattathil S."/>
            <person name="Villasana D."/>
            <person name="Walker D.L."/>
            <person name="Wang S."/>
            <person name="Wang K."/>
            <person name="White C.S."/>
            <person name="Williams A.C."/>
            <person name="Williamson J."/>
            <person name="Wilson K."/>
            <person name="Woghiren I.O."/>
            <person name="Woodworth J.R."/>
            <person name="Worley K.C."/>
            <person name="Wright R.A."/>
            <person name="Wu W."/>
            <person name="Young L."/>
            <person name="Zhang L."/>
            <person name="Zhang J."/>
            <person name="Zhu Y."/>
            <person name="Muzny D.M."/>
            <person name="Weinstock G."/>
            <person name="Gibbs R.A."/>
        </authorList>
    </citation>
    <scope>NUCLEOTIDE SEQUENCE [LARGE SCALE GENOMIC DNA]</scope>
    <source>
        <strain evidence="8">LSR1</strain>
    </source>
</reference>
<feature type="domain" description="THAP-type" evidence="6">
    <location>
        <begin position="1"/>
        <end position="76"/>
    </location>
</feature>
<protein>
    <recommendedName>
        <fullName evidence="6">THAP-type domain-containing protein</fullName>
    </recommendedName>
</protein>
<keyword evidence="4 5" id="KW-0238">DNA-binding</keyword>
<evidence type="ECO:0000259" key="6">
    <source>
        <dbReference type="PROSITE" id="PS50950"/>
    </source>
</evidence>
<keyword evidence="3" id="KW-0862">Zinc</keyword>
<dbReference type="SMART" id="SM00692">
    <property type="entry name" value="DM3"/>
    <property type="match status" value="1"/>
</dbReference>
<evidence type="ECO:0000256" key="1">
    <source>
        <dbReference type="ARBA" id="ARBA00022723"/>
    </source>
</evidence>
<evidence type="ECO:0000256" key="4">
    <source>
        <dbReference type="ARBA" id="ARBA00023125"/>
    </source>
</evidence>
<evidence type="ECO:0000313" key="7">
    <source>
        <dbReference type="EnsemblMetazoa" id="XP_029346611.1"/>
    </source>
</evidence>
<dbReference type="Pfam" id="PF05485">
    <property type="entry name" value="THAP"/>
    <property type="match status" value="1"/>
</dbReference>
<sequence length="215" mass="25130">MQPYRACVSNIINNDIIMNRFPKDQSKRYLWLTACGLTEEDYKPSRKLCSKHFEKDCFKTGTNLNILLPNSVPTKINKHAKEFYESTCIHKIPKMSYREVPELLTSQIDEQTVSTVKLEPVSTVKLEPVSDCEMETSQIDDTTEQKPQKYYEDSETMPDLATWREAKRNFTKAKCQIIKQRKKIKYLNLKVSRLYKRLSSMAKSLDDLKKKKSSN</sequence>
<evidence type="ECO:0000256" key="5">
    <source>
        <dbReference type="PROSITE-ProRule" id="PRU00309"/>
    </source>
</evidence>
<evidence type="ECO:0000256" key="3">
    <source>
        <dbReference type="ARBA" id="ARBA00022833"/>
    </source>
</evidence>
<dbReference type="RefSeq" id="XP_029346611.1">
    <property type="nucleotide sequence ID" value="XM_029490751.1"/>
</dbReference>
<dbReference type="GO" id="GO:0008270">
    <property type="term" value="F:zinc ion binding"/>
    <property type="evidence" value="ECO:0007669"/>
    <property type="project" value="UniProtKB-KW"/>
</dbReference>
<reference evidence="7" key="2">
    <citation type="submission" date="2022-06" db="UniProtKB">
        <authorList>
            <consortium name="EnsemblMetazoa"/>
        </authorList>
    </citation>
    <scope>IDENTIFICATION</scope>
</reference>
<accession>A0A8R2JTP0</accession>
<dbReference type="Gene3D" id="6.20.210.20">
    <property type="entry name" value="THAP domain"/>
    <property type="match status" value="1"/>
</dbReference>
<keyword evidence="1" id="KW-0479">Metal-binding</keyword>
<dbReference type="SMART" id="SM00980">
    <property type="entry name" value="THAP"/>
    <property type="match status" value="1"/>
</dbReference>
<keyword evidence="2 5" id="KW-0863">Zinc-finger</keyword>
<dbReference type="GeneID" id="100568715"/>
<dbReference type="EnsemblMetazoa" id="XM_029490751.1">
    <property type="protein sequence ID" value="XP_029346611.1"/>
    <property type="gene ID" value="LOC100568715"/>
</dbReference>
<organism evidence="7 8">
    <name type="scientific">Acyrthosiphon pisum</name>
    <name type="common">Pea aphid</name>
    <dbReference type="NCBI Taxonomy" id="7029"/>
    <lineage>
        <taxon>Eukaryota</taxon>
        <taxon>Metazoa</taxon>
        <taxon>Ecdysozoa</taxon>
        <taxon>Arthropoda</taxon>
        <taxon>Hexapoda</taxon>
        <taxon>Insecta</taxon>
        <taxon>Pterygota</taxon>
        <taxon>Neoptera</taxon>
        <taxon>Paraneoptera</taxon>
        <taxon>Hemiptera</taxon>
        <taxon>Sternorrhyncha</taxon>
        <taxon>Aphidomorpha</taxon>
        <taxon>Aphidoidea</taxon>
        <taxon>Aphididae</taxon>
        <taxon>Macrosiphini</taxon>
        <taxon>Acyrthosiphon</taxon>
    </lineage>
</organism>